<evidence type="ECO:0000256" key="7">
    <source>
        <dbReference type="RuleBase" id="RU361152"/>
    </source>
</evidence>
<dbReference type="InterPro" id="IPR036291">
    <property type="entry name" value="NAD(P)-bd_dom_sf"/>
</dbReference>
<keyword evidence="5" id="KW-0464">Manganese</keyword>
<keyword evidence="10" id="KW-1185">Reference proteome</keyword>
<dbReference type="InterPro" id="IPR022616">
    <property type="entry name" value="Glyco_hydro_4_C"/>
</dbReference>
<keyword evidence="4 7" id="KW-0520">NAD</keyword>
<dbReference type="InterPro" id="IPR015955">
    <property type="entry name" value="Lactate_DH/Glyco_Ohase_4_C"/>
</dbReference>
<comment type="caution">
    <text evidence="9">The sequence shown here is derived from an EMBL/GenBank/DDBJ whole genome shotgun (WGS) entry which is preliminary data.</text>
</comment>
<evidence type="ECO:0000259" key="8">
    <source>
        <dbReference type="Pfam" id="PF11975"/>
    </source>
</evidence>
<feature type="domain" description="Glycosyl hydrolase family 4 C-terminal" evidence="8">
    <location>
        <begin position="187"/>
        <end position="403"/>
    </location>
</feature>
<dbReference type="SUPFAM" id="SSF51735">
    <property type="entry name" value="NAD(P)-binding Rossmann-fold domains"/>
    <property type="match status" value="1"/>
</dbReference>
<name>A0ABS7C060_9BACL</name>
<reference evidence="9 10" key="1">
    <citation type="submission" date="2021-07" db="EMBL/GenBank/DDBJ databases">
        <title>Paenibacillus radiodurans sp. nov., isolated from the southeastern edge of Tengger Desert.</title>
        <authorList>
            <person name="Zhang G."/>
        </authorList>
    </citation>
    <scope>NUCLEOTIDE SEQUENCE [LARGE SCALE GENOMIC DNA]</scope>
    <source>
        <strain evidence="9 10">CCM 7311</strain>
    </source>
</reference>
<keyword evidence="2" id="KW-0479">Metal-binding</keyword>
<dbReference type="SUPFAM" id="SSF56327">
    <property type="entry name" value="LDH C-terminal domain-like"/>
    <property type="match status" value="1"/>
</dbReference>
<keyword evidence="3 7" id="KW-0378">Hydrolase</keyword>
<evidence type="ECO:0000256" key="5">
    <source>
        <dbReference type="ARBA" id="ARBA00023211"/>
    </source>
</evidence>
<dbReference type="Pfam" id="PF11975">
    <property type="entry name" value="Glyco_hydro_4C"/>
    <property type="match status" value="1"/>
</dbReference>
<evidence type="ECO:0000256" key="3">
    <source>
        <dbReference type="ARBA" id="ARBA00022801"/>
    </source>
</evidence>
<sequence>MGGGSSYTPELIEGFINNQDALPVRDLYLVDIEAGRNKLETVGNLARRMIEKAGVPIKLHTTFDRREAIEGADFVTSQMRIGMLDARSRDEKIPLKYGLIGQETTGAGGFAKALRTIPVILDIAKDMEELAPDAYMINFTNPAGIVTEAVLKYSRIRTMGLCNLPIGTKMQIARLCNVDVSKVSIEMVGINHLNWTTRIVVDGVDITADVLNKAAGASGLTMKNIPDFGWDAEFLQSVGALPCSYHRYYYMKDLVFEDMNKAFLDKGTTRADDVKRVEAELFELYKDPMLTIKPPQLQQRGGAYYSEAAVNLIKSIYNDTKDIQTVNVRNNGILPFLPEDVSVEINCVIDSQGAHPVQIDTPVPPQIRGLLQMVKAYEELTVKAAAEGDYLAGLQALTLHPLVGSAKLAKQLLDEIIESNREYLPQFK</sequence>
<dbReference type="PANTHER" id="PTHR32092:SF5">
    <property type="entry name" value="6-PHOSPHO-BETA-GLUCOSIDASE"/>
    <property type="match status" value="1"/>
</dbReference>
<dbReference type="InterPro" id="IPR001088">
    <property type="entry name" value="Glyco_hydro_4"/>
</dbReference>
<accession>A0ABS7C060</accession>
<dbReference type="PRINTS" id="PR00732">
    <property type="entry name" value="GLHYDRLASE4"/>
</dbReference>
<dbReference type="EMBL" id="JAHZIK010000179">
    <property type="protein sequence ID" value="MBW7454288.1"/>
    <property type="molecule type" value="Genomic_DNA"/>
</dbReference>
<proteinExistence type="inferred from homology"/>
<evidence type="ECO:0000256" key="1">
    <source>
        <dbReference type="ARBA" id="ARBA00010141"/>
    </source>
</evidence>
<comment type="cofactor">
    <cofactor evidence="7">
        <name>NAD(+)</name>
        <dbReference type="ChEBI" id="CHEBI:57540"/>
    </cofactor>
    <text evidence="7">Binds 1 NAD(+) per subunit.</text>
</comment>
<organism evidence="9 10">
    <name type="scientific">Paenibacillus sepulcri</name>
    <dbReference type="NCBI Taxonomy" id="359917"/>
    <lineage>
        <taxon>Bacteria</taxon>
        <taxon>Bacillati</taxon>
        <taxon>Bacillota</taxon>
        <taxon>Bacilli</taxon>
        <taxon>Bacillales</taxon>
        <taxon>Paenibacillaceae</taxon>
        <taxon>Paenibacillus</taxon>
    </lineage>
</organism>
<gene>
    <name evidence="9" type="ORF">K0U00_09625</name>
</gene>
<keyword evidence="6 7" id="KW-0326">Glycosidase</keyword>
<dbReference type="RefSeq" id="WP_210045450.1">
    <property type="nucleotide sequence ID" value="NZ_JBHLVU010000010.1"/>
</dbReference>
<dbReference type="CDD" id="cd05296">
    <property type="entry name" value="GH4_P_beta_glucosidase"/>
    <property type="match status" value="1"/>
</dbReference>
<dbReference type="Gene3D" id="3.40.50.720">
    <property type="entry name" value="NAD(P)-binding Rossmann-like Domain"/>
    <property type="match status" value="1"/>
</dbReference>
<evidence type="ECO:0000313" key="10">
    <source>
        <dbReference type="Proteomes" id="UP001519887"/>
    </source>
</evidence>
<evidence type="ECO:0000256" key="4">
    <source>
        <dbReference type="ARBA" id="ARBA00023027"/>
    </source>
</evidence>
<evidence type="ECO:0000313" key="9">
    <source>
        <dbReference type="EMBL" id="MBW7454288.1"/>
    </source>
</evidence>
<evidence type="ECO:0000256" key="6">
    <source>
        <dbReference type="ARBA" id="ARBA00023295"/>
    </source>
</evidence>
<comment type="similarity">
    <text evidence="1 7">Belongs to the glycosyl hydrolase 4 family.</text>
</comment>
<dbReference type="Pfam" id="PF02056">
    <property type="entry name" value="Glyco_hydro_4"/>
    <property type="match status" value="1"/>
</dbReference>
<dbReference type="Proteomes" id="UP001519887">
    <property type="component" value="Unassembled WGS sequence"/>
</dbReference>
<protein>
    <submittedName>
        <fullName evidence="9">6-phospho-beta-glucosidase</fullName>
    </submittedName>
</protein>
<dbReference type="PANTHER" id="PTHR32092">
    <property type="entry name" value="6-PHOSPHO-BETA-GLUCOSIDASE-RELATED"/>
    <property type="match status" value="1"/>
</dbReference>
<evidence type="ECO:0000256" key="2">
    <source>
        <dbReference type="ARBA" id="ARBA00022723"/>
    </source>
</evidence>
<dbReference type="Gene3D" id="3.90.110.10">
    <property type="entry name" value="Lactate dehydrogenase/glycoside hydrolase, family 4, C-terminal"/>
    <property type="match status" value="1"/>
</dbReference>